<evidence type="ECO:0000256" key="5">
    <source>
        <dbReference type="ARBA" id="ARBA00023136"/>
    </source>
</evidence>
<evidence type="ECO:0000256" key="6">
    <source>
        <dbReference type="RuleBase" id="RU000477"/>
    </source>
</evidence>
<name>A0A5N5GNC4_9ROSA</name>
<gene>
    <name evidence="8" type="ORF">D8674_012944</name>
</gene>
<dbReference type="AlphaFoldDB" id="A0A5N5GNC4"/>
<feature type="transmembrane region" description="Helical" evidence="7">
    <location>
        <begin position="116"/>
        <end position="136"/>
    </location>
</feature>
<dbReference type="OrthoDB" id="3222at2759"/>
<dbReference type="Proteomes" id="UP000327157">
    <property type="component" value="Chromosome 15"/>
</dbReference>
<feature type="transmembrane region" description="Helical" evidence="7">
    <location>
        <begin position="41"/>
        <end position="60"/>
    </location>
</feature>
<comment type="caution">
    <text evidence="8">The sequence shown here is derived from an EMBL/GenBank/DDBJ whole genome shotgun (WGS) entry which is preliminary data.</text>
</comment>
<keyword evidence="5 7" id="KW-0472">Membrane</keyword>
<comment type="similarity">
    <text evidence="6">Belongs to the MIP/aquaporin (TC 1.A.8) family.</text>
</comment>
<dbReference type="EMBL" id="SMOL01000401">
    <property type="protein sequence ID" value="KAB2617075.1"/>
    <property type="molecule type" value="Genomic_DNA"/>
</dbReference>
<protein>
    <submittedName>
        <fullName evidence="8">Aquaporin NIP1-1-like</fullName>
    </submittedName>
</protein>
<dbReference type="PROSITE" id="PS00221">
    <property type="entry name" value="MIP"/>
    <property type="match status" value="1"/>
</dbReference>
<evidence type="ECO:0000256" key="7">
    <source>
        <dbReference type="SAM" id="Phobius"/>
    </source>
</evidence>
<dbReference type="Gene3D" id="1.20.1080.10">
    <property type="entry name" value="Glycerol uptake facilitator protein"/>
    <property type="match status" value="2"/>
</dbReference>
<keyword evidence="4 7" id="KW-1133">Transmembrane helix</keyword>
<reference evidence="8 9" key="1">
    <citation type="submission" date="2019-09" db="EMBL/GenBank/DDBJ databases">
        <authorList>
            <person name="Ou C."/>
        </authorList>
    </citation>
    <scope>NUCLEOTIDE SEQUENCE [LARGE SCALE GENOMIC DNA]</scope>
    <source>
        <strain evidence="8">S2</strain>
        <tissue evidence="8">Leaf</tissue>
    </source>
</reference>
<dbReference type="SUPFAM" id="SSF81338">
    <property type="entry name" value="Aquaporin-like"/>
    <property type="match status" value="1"/>
</dbReference>
<dbReference type="InterPro" id="IPR034294">
    <property type="entry name" value="Aquaporin_transptr"/>
</dbReference>
<dbReference type="PANTHER" id="PTHR45724:SF21">
    <property type="entry name" value="MAJOR INTRINSIC PROTEIN"/>
    <property type="match status" value="1"/>
</dbReference>
<sequence length="240" mass="25093">MFFSISSPKLVLSIGHTTMQEAGANSKLTKADISTSIFQKMMAELGGTYIVIFIGCGAALVNKVQPLTVVGIAIVWGLVFMATVYAVGHVSGAHFNPAVTIALAAGRRFPVKHVPIYVMSQLSGATLASLTLRLLLGNSSSRLYCCSPFVGKNLPGIAIGGAVLVNVMIAGPITRASLNPARSFGPAAVTSPYKNIWVYIAAPILGAIAATVVYSVLRVPKPVKSDEKADPILARNPSQV</sequence>
<dbReference type="InterPro" id="IPR022357">
    <property type="entry name" value="MIP_CS"/>
</dbReference>
<keyword evidence="2 6" id="KW-0813">Transport</keyword>
<dbReference type="Pfam" id="PF00230">
    <property type="entry name" value="MIP"/>
    <property type="match status" value="2"/>
</dbReference>
<evidence type="ECO:0000256" key="3">
    <source>
        <dbReference type="ARBA" id="ARBA00022692"/>
    </source>
</evidence>
<dbReference type="InterPro" id="IPR000425">
    <property type="entry name" value="MIP"/>
</dbReference>
<evidence type="ECO:0000256" key="1">
    <source>
        <dbReference type="ARBA" id="ARBA00004141"/>
    </source>
</evidence>
<feature type="transmembrane region" description="Helical" evidence="7">
    <location>
        <begin position="67"/>
        <end position="87"/>
    </location>
</feature>
<reference evidence="8 9" key="3">
    <citation type="submission" date="2019-11" db="EMBL/GenBank/DDBJ databases">
        <title>A de novo genome assembly of a pear dwarfing rootstock.</title>
        <authorList>
            <person name="Wang F."/>
            <person name="Wang J."/>
            <person name="Li S."/>
            <person name="Zhang Y."/>
            <person name="Fang M."/>
            <person name="Ma L."/>
            <person name="Zhao Y."/>
            <person name="Jiang S."/>
        </authorList>
    </citation>
    <scope>NUCLEOTIDE SEQUENCE [LARGE SCALE GENOMIC DNA]</scope>
    <source>
        <strain evidence="8">S2</strain>
        <tissue evidence="8">Leaf</tissue>
    </source>
</reference>
<evidence type="ECO:0000256" key="4">
    <source>
        <dbReference type="ARBA" id="ARBA00022989"/>
    </source>
</evidence>
<dbReference type="GO" id="GO:0015267">
    <property type="term" value="F:channel activity"/>
    <property type="evidence" value="ECO:0007669"/>
    <property type="project" value="InterPro"/>
</dbReference>
<dbReference type="InterPro" id="IPR023271">
    <property type="entry name" value="Aquaporin-like"/>
</dbReference>
<dbReference type="PANTHER" id="PTHR45724">
    <property type="entry name" value="AQUAPORIN NIP2-1"/>
    <property type="match status" value="1"/>
</dbReference>
<dbReference type="GO" id="GO:0016020">
    <property type="term" value="C:membrane"/>
    <property type="evidence" value="ECO:0007669"/>
    <property type="project" value="UniProtKB-SubCell"/>
</dbReference>
<feature type="transmembrane region" description="Helical" evidence="7">
    <location>
        <begin position="157"/>
        <end position="176"/>
    </location>
</feature>
<evidence type="ECO:0000256" key="2">
    <source>
        <dbReference type="ARBA" id="ARBA00022448"/>
    </source>
</evidence>
<dbReference type="PRINTS" id="PR00783">
    <property type="entry name" value="MINTRINSICP"/>
</dbReference>
<feature type="transmembrane region" description="Helical" evidence="7">
    <location>
        <begin position="196"/>
        <end position="217"/>
    </location>
</feature>
<organism evidence="8 9">
    <name type="scientific">Pyrus ussuriensis x Pyrus communis</name>
    <dbReference type="NCBI Taxonomy" id="2448454"/>
    <lineage>
        <taxon>Eukaryota</taxon>
        <taxon>Viridiplantae</taxon>
        <taxon>Streptophyta</taxon>
        <taxon>Embryophyta</taxon>
        <taxon>Tracheophyta</taxon>
        <taxon>Spermatophyta</taxon>
        <taxon>Magnoliopsida</taxon>
        <taxon>eudicotyledons</taxon>
        <taxon>Gunneridae</taxon>
        <taxon>Pentapetalae</taxon>
        <taxon>rosids</taxon>
        <taxon>fabids</taxon>
        <taxon>Rosales</taxon>
        <taxon>Rosaceae</taxon>
        <taxon>Amygdaloideae</taxon>
        <taxon>Maleae</taxon>
        <taxon>Pyrus</taxon>
    </lineage>
</organism>
<evidence type="ECO:0000313" key="9">
    <source>
        <dbReference type="Proteomes" id="UP000327157"/>
    </source>
</evidence>
<comment type="subcellular location">
    <subcellularLocation>
        <location evidence="1">Membrane</location>
        <topology evidence="1">Multi-pass membrane protein</topology>
    </subcellularLocation>
</comment>
<reference evidence="9" key="2">
    <citation type="submission" date="2019-10" db="EMBL/GenBank/DDBJ databases">
        <title>A de novo genome assembly of a pear dwarfing rootstock.</title>
        <authorList>
            <person name="Wang F."/>
            <person name="Wang J."/>
            <person name="Li S."/>
            <person name="Zhang Y."/>
            <person name="Fang M."/>
            <person name="Ma L."/>
            <person name="Zhao Y."/>
            <person name="Jiang S."/>
        </authorList>
    </citation>
    <scope>NUCLEOTIDE SEQUENCE [LARGE SCALE GENOMIC DNA]</scope>
</reference>
<keyword evidence="3 6" id="KW-0812">Transmembrane</keyword>
<evidence type="ECO:0000313" key="8">
    <source>
        <dbReference type="EMBL" id="KAB2617075.1"/>
    </source>
</evidence>
<keyword evidence="9" id="KW-1185">Reference proteome</keyword>
<proteinExistence type="inferred from homology"/>
<accession>A0A5N5GNC4</accession>